<sequence length="619" mass="69888">MISSRVNKGGPKKPFKVNLKPNLQRKPIQTSSTEKSNQKLTQPTNSEENSTTKPVEITTQPVETQPVENLSTEITQSSEAQFTEVTHSILAIPGVISDNIPIPVCEINTLTESTSNFDATQIISTVDTNATTVVLSSEENSDLSQLSQSIVEPEKITPENSIPISTNTISIPTIISSSARREQGKTIQVSQSKAIQISQPKSIKEAETEIAAIKDKPLHYHSLNELLERKFEKNGNITLKLSNVEIERRQKLKLERQLRRTNKSKKKVGEVMTETRVVEIRTENAVKSDTVNTTVKEDDEEEEEGECRGPRLRVVDGQIQIDNDSLYIDEKVNNFYEENEGEVFEERADVHLTASSFAKKRFRLKWDLESTELFFKGLSYFGTDFSMISLLLTSHIPQMKLLNLTARHCKLKYTLEMKKNKKKVICSEMNRLMASAEVKEMMLSNLEKLKPSEIEMIEIEDKKSNDIVTDKVENEENGVDVNNAEIIEEDAELERRKRANFSTSMIPSVFSSKLNEFKEDVANAENTYKNNKILKEKEREEEAERLKRVKEAEELEKKKKLLAETLPLARMRPLPSLAGRKLGSGNAPFKGSGPISLAPKGVLRKGALKNLSKKRKIGE</sequence>
<keyword evidence="1" id="KW-0175">Coiled coil</keyword>
<dbReference type="AlphaFoldDB" id="A0AAD5XT69"/>
<feature type="domain" description="Transcription factor TFIIIB component B'' Myb" evidence="3">
    <location>
        <begin position="356"/>
        <end position="435"/>
    </location>
</feature>
<feature type="region of interest" description="Disordered" evidence="2">
    <location>
        <begin position="576"/>
        <end position="599"/>
    </location>
</feature>
<name>A0AAD5XT69_9FUNG</name>
<feature type="coiled-coil region" evidence="1">
    <location>
        <begin position="514"/>
        <end position="556"/>
    </location>
</feature>
<comment type="caution">
    <text evidence="4">The sequence shown here is derived from an EMBL/GenBank/DDBJ whole genome shotgun (WGS) entry which is preliminary data.</text>
</comment>
<dbReference type="Pfam" id="PF15963">
    <property type="entry name" value="Myb_DNA-bind_7"/>
    <property type="match status" value="1"/>
</dbReference>
<evidence type="ECO:0000313" key="4">
    <source>
        <dbReference type="EMBL" id="KAJ3210556.1"/>
    </source>
</evidence>
<organism evidence="4 5">
    <name type="scientific">Clydaea vesicula</name>
    <dbReference type="NCBI Taxonomy" id="447962"/>
    <lineage>
        <taxon>Eukaryota</taxon>
        <taxon>Fungi</taxon>
        <taxon>Fungi incertae sedis</taxon>
        <taxon>Chytridiomycota</taxon>
        <taxon>Chytridiomycota incertae sedis</taxon>
        <taxon>Chytridiomycetes</taxon>
        <taxon>Lobulomycetales</taxon>
        <taxon>Lobulomycetaceae</taxon>
        <taxon>Clydaea</taxon>
    </lineage>
</organism>
<evidence type="ECO:0000256" key="2">
    <source>
        <dbReference type="SAM" id="MobiDB-lite"/>
    </source>
</evidence>
<dbReference type="InterPro" id="IPR039467">
    <property type="entry name" value="TFIIIB_B''_Myb"/>
</dbReference>
<gene>
    <name evidence="4" type="primary">BDP1</name>
    <name evidence="4" type="ORF">HK099_008220</name>
</gene>
<protein>
    <submittedName>
        <fullName evidence="4">Transcription factor TFIIIB component B</fullName>
    </submittedName>
</protein>
<accession>A0AAD5XT69</accession>
<feature type="region of interest" description="Disordered" evidence="2">
    <location>
        <begin position="1"/>
        <end position="59"/>
    </location>
</feature>
<feature type="compositionally biased region" description="Polar residues" evidence="2">
    <location>
        <begin position="27"/>
        <end position="59"/>
    </location>
</feature>
<evidence type="ECO:0000259" key="3">
    <source>
        <dbReference type="Pfam" id="PF15963"/>
    </source>
</evidence>
<reference evidence="4" key="1">
    <citation type="submission" date="2020-05" db="EMBL/GenBank/DDBJ databases">
        <title>Phylogenomic resolution of chytrid fungi.</title>
        <authorList>
            <person name="Stajich J.E."/>
            <person name="Amses K."/>
            <person name="Simmons R."/>
            <person name="Seto K."/>
            <person name="Myers J."/>
            <person name="Bonds A."/>
            <person name="Quandt C.A."/>
            <person name="Barry K."/>
            <person name="Liu P."/>
            <person name="Grigoriev I."/>
            <person name="Longcore J.E."/>
            <person name="James T.Y."/>
        </authorList>
    </citation>
    <scope>NUCLEOTIDE SEQUENCE</scope>
    <source>
        <strain evidence="4">JEL0476</strain>
    </source>
</reference>
<keyword evidence="5" id="KW-1185">Reference proteome</keyword>
<dbReference type="Proteomes" id="UP001211065">
    <property type="component" value="Unassembled WGS sequence"/>
</dbReference>
<evidence type="ECO:0000313" key="5">
    <source>
        <dbReference type="Proteomes" id="UP001211065"/>
    </source>
</evidence>
<dbReference type="EMBL" id="JADGJW010000884">
    <property type="protein sequence ID" value="KAJ3210556.1"/>
    <property type="molecule type" value="Genomic_DNA"/>
</dbReference>
<evidence type="ECO:0000256" key="1">
    <source>
        <dbReference type="SAM" id="Coils"/>
    </source>
</evidence>
<proteinExistence type="predicted"/>